<protein>
    <submittedName>
        <fullName evidence="1">Uncharacterized protein</fullName>
    </submittedName>
</protein>
<dbReference type="Proteomes" id="UP000292886">
    <property type="component" value="Chromosome"/>
</dbReference>
<gene>
    <name evidence="1" type="ORF">EQG49_04350</name>
</gene>
<dbReference type="KEGG" id="wei:EQG49_04350"/>
<evidence type="ECO:0000313" key="1">
    <source>
        <dbReference type="EMBL" id="QBO35746.1"/>
    </source>
</evidence>
<name>A0A4P6YSV3_9LACO</name>
<evidence type="ECO:0000313" key="2">
    <source>
        <dbReference type="Proteomes" id="UP000292886"/>
    </source>
</evidence>
<dbReference type="EMBL" id="CP037940">
    <property type="protein sequence ID" value="QBO35746.1"/>
    <property type="molecule type" value="Genomic_DNA"/>
</dbReference>
<organism evidence="1 2">
    <name type="scientific">Periweissella cryptocerci</name>
    <dbReference type="NCBI Taxonomy" id="2506420"/>
    <lineage>
        <taxon>Bacteria</taxon>
        <taxon>Bacillati</taxon>
        <taxon>Bacillota</taxon>
        <taxon>Bacilli</taxon>
        <taxon>Lactobacillales</taxon>
        <taxon>Lactobacillaceae</taxon>
        <taxon>Periweissella</taxon>
    </lineage>
</organism>
<proteinExistence type="predicted"/>
<dbReference type="OrthoDB" id="6636498at2"/>
<sequence length="111" mass="12799">MWQDIKLEKVDGIEKLVGEYVIWMQEILPYGKMKIRIYEDQDGQYTGSTDVRILNRIDGSPQGGLGYGDSIDRTLEDTVNNFLDLVMDHDVNHKIQNLAENEIEYSTPSDF</sequence>
<dbReference type="RefSeq" id="WP_133362825.1">
    <property type="nucleotide sequence ID" value="NZ_CP037940.1"/>
</dbReference>
<dbReference type="AlphaFoldDB" id="A0A4P6YSV3"/>
<reference evidence="2" key="1">
    <citation type="submission" date="2019-03" db="EMBL/GenBank/DDBJ databases">
        <title>Weissella sp. 26KH-42 Genome sequencing.</title>
        <authorList>
            <person name="Heo J."/>
            <person name="Kim S.-J."/>
            <person name="Kim J.-S."/>
            <person name="Hong S.-B."/>
            <person name="Kwon S.-W."/>
        </authorList>
    </citation>
    <scope>NUCLEOTIDE SEQUENCE [LARGE SCALE GENOMIC DNA]</scope>
    <source>
        <strain evidence="2">26KH-42</strain>
    </source>
</reference>
<accession>A0A4P6YSV3</accession>
<keyword evidence="2" id="KW-1185">Reference proteome</keyword>